<dbReference type="EMBL" id="CADCXV010001338">
    <property type="protein sequence ID" value="CAB0043650.1"/>
    <property type="molecule type" value="Genomic_DNA"/>
</dbReference>
<evidence type="ECO:0000256" key="1">
    <source>
        <dbReference type="SAM" id="MobiDB-lite"/>
    </source>
</evidence>
<feature type="region of interest" description="Disordered" evidence="1">
    <location>
        <begin position="697"/>
        <end position="726"/>
    </location>
</feature>
<evidence type="ECO:0000313" key="3">
    <source>
        <dbReference type="Proteomes" id="UP000479190"/>
    </source>
</evidence>
<reference evidence="2 3" key="1">
    <citation type="submission" date="2020-02" db="EMBL/GenBank/DDBJ databases">
        <authorList>
            <person name="Ferguson B K."/>
        </authorList>
    </citation>
    <scope>NUCLEOTIDE SEQUENCE [LARGE SCALE GENOMIC DNA]</scope>
</reference>
<feature type="region of interest" description="Disordered" evidence="1">
    <location>
        <begin position="808"/>
        <end position="828"/>
    </location>
</feature>
<dbReference type="OrthoDB" id="7700841at2759"/>
<feature type="region of interest" description="Disordered" evidence="1">
    <location>
        <begin position="367"/>
        <end position="393"/>
    </location>
</feature>
<gene>
    <name evidence="2" type="ORF">TBRA_LOCUS15238</name>
</gene>
<organism evidence="2 3">
    <name type="scientific">Trichogramma brassicae</name>
    <dbReference type="NCBI Taxonomy" id="86971"/>
    <lineage>
        <taxon>Eukaryota</taxon>
        <taxon>Metazoa</taxon>
        <taxon>Ecdysozoa</taxon>
        <taxon>Arthropoda</taxon>
        <taxon>Hexapoda</taxon>
        <taxon>Insecta</taxon>
        <taxon>Pterygota</taxon>
        <taxon>Neoptera</taxon>
        <taxon>Endopterygota</taxon>
        <taxon>Hymenoptera</taxon>
        <taxon>Apocrita</taxon>
        <taxon>Proctotrupomorpha</taxon>
        <taxon>Chalcidoidea</taxon>
        <taxon>Trichogrammatidae</taxon>
        <taxon>Trichogramma</taxon>
    </lineage>
</organism>
<accession>A0A6H5J584</accession>
<evidence type="ECO:0000313" key="2">
    <source>
        <dbReference type="EMBL" id="CAB0043650.1"/>
    </source>
</evidence>
<feature type="compositionally biased region" description="Basic residues" evidence="1">
    <location>
        <begin position="706"/>
        <end position="717"/>
    </location>
</feature>
<sequence>MEAANTGASTVCGITVKGTSSSVDRSRSPTGILYIHAHFNTRTNCESECERVAAAAVRTHRSESSSHTAVLSDGRRRRLLVYNIFLPRRVRMHKYTDGCTRTICIISSHAFMKRALYATEEDLTRLSRLDYCEDDDGEDDEDEEDEDEEEEEDEDDEDVNEEDEDEEDSGSLVLSDEACAAAAAAVRSSSSSLSAAASVDYADRANTEVGLGSCGGGGGDAGAEQRLRRHHHRHNLYHRNRNLHARQDEEDDDDDDDDVEYFLVDDSPMAKFRRSVKWAYKKLAYNSARYILDLYVILMQYTRAASEEDSESLRASIYSTRVYKGCRDLICMDEHSAGPGTKEQSLGLFIIKTSRRRVLQEREAWLAQQQQQQRDSKPQKRWRRKKSEKKKKKRNRLFNSTFIAASSSSCRATNYLSSRPAPTPHRAFVSSSTTTTIAQQKPLIIEPMMHIPRESNRRVYLLVVPESVALVYTLYKCETIGDAAYRIIHRCWHRHTRAWTGQLCVNFQLRRVYIYHTARSTAAAAAAARNPLLASSPSDCVTFVYYHGLYYNTSFILFVTISRRWRCHRSEKKEERARRYISSYRTSTKAENVTRRSDSTREQWLSSRTVTNLYQLLHSTSSSTSSSCFSSSRRPPACWLASIPATKASTTITIITPTITTTITRATRTTTRTTTRTIITIRPMCNNCDGIIKMEISTRTKQQPVPRRRRRRRRRGGHDRVESLPVQKQQQQQFAALIRRKKLRVESSALSVAVLVVVAKRRKRRSPPVLTSQRYKKKERGYFQRLRRWRAVLYYIYAGRASIQEQHVTRSPKNIKPTKETRGKKRKKTELKERMKITARRLVCAVSLATARAARMTKPCEL</sequence>
<feature type="region of interest" description="Disordered" evidence="1">
    <location>
        <begin position="128"/>
        <end position="172"/>
    </location>
</feature>
<feature type="compositionally biased region" description="Acidic residues" evidence="1">
    <location>
        <begin position="132"/>
        <end position="169"/>
    </location>
</feature>
<protein>
    <submittedName>
        <fullName evidence="2">Uncharacterized protein</fullName>
    </submittedName>
</protein>
<dbReference type="Proteomes" id="UP000479190">
    <property type="component" value="Unassembled WGS sequence"/>
</dbReference>
<proteinExistence type="predicted"/>
<name>A0A6H5J584_9HYME</name>
<keyword evidence="3" id="KW-1185">Reference proteome</keyword>
<dbReference type="AlphaFoldDB" id="A0A6H5J584"/>
<feature type="compositionally biased region" description="Basic residues" evidence="1">
    <location>
        <begin position="379"/>
        <end position="393"/>
    </location>
</feature>
<feature type="non-terminal residue" evidence="2">
    <location>
        <position position="862"/>
    </location>
</feature>